<evidence type="ECO:0000313" key="3">
    <source>
        <dbReference type="EMBL" id="QVK22743.1"/>
    </source>
</evidence>
<keyword evidence="3" id="KW-0966">Cell projection</keyword>
<feature type="domain" description="Flagellar hook-length control protein-like C-terminal" evidence="2">
    <location>
        <begin position="333"/>
        <end position="396"/>
    </location>
</feature>
<dbReference type="EMBL" id="CP074572">
    <property type="protein sequence ID" value="QVK22743.1"/>
    <property type="molecule type" value="Genomic_DNA"/>
</dbReference>
<evidence type="ECO:0000256" key="1">
    <source>
        <dbReference type="SAM" id="MobiDB-lite"/>
    </source>
</evidence>
<accession>A0ABX8DDE8</accession>
<feature type="compositionally biased region" description="Polar residues" evidence="1">
    <location>
        <begin position="146"/>
        <end position="158"/>
    </location>
</feature>
<dbReference type="PANTHER" id="PTHR37533:SF2">
    <property type="entry name" value="FLAGELLAR HOOK-LENGTH CONTROL PROTEIN"/>
    <property type="match status" value="1"/>
</dbReference>
<dbReference type="Pfam" id="PF02120">
    <property type="entry name" value="Flg_hook"/>
    <property type="match status" value="1"/>
</dbReference>
<dbReference type="InterPro" id="IPR052563">
    <property type="entry name" value="FliK"/>
</dbReference>
<gene>
    <name evidence="3" type="ORF">KHX94_16095</name>
</gene>
<organism evidence="3 4">
    <name type="scientific">Shewanella dokdonensis</name>
    <dbReference type="NCBI Taxonomy" id="712036"/>
    <lineage>
        <taxon>Bacteria</taxon>
        <taxon>Pseudomonadati</taxon>
        <taxon>Pseudomonadota</taxon>
        <taxon>Gammaproteobacteria</taxon>
        <taxon>Alteromonadales</taxon>
        <taxon>Shewanellaceae</taxon>
        <taxon>Shewanella</taxon>
    </lineage>
</organism>
<dbReference type="InterPro" id="IPR021136">
    <property type="entry name" value="Flagellar_hook_control-like_C"/>
</dbReference>
<dbReference type="InterPro" id="IPR038610">
    <property type="entry name" value="FliK-like_C_sf"/>
</dbReference>
<dbReference type="RefSeq" id="WP_213681394.1">
    <property type="nucleotide sequence ID" value="NZ_CP074572.1"/>
</dbReference>
<protein>
    <submittedName>
        <fullName evidence="3">Flagellar hook-length control protein FliK</fullName>
    </submittedName>
</protein>
<dbReference type="CDD" id="cd17470">
    <property type="entry name" value="T3SS_Flik_C"/>
    <property type="match status" value="1"/>
</dbReference>
<keyword evidence="4" id="KW-1185">Reference proteome</keyword>
<evidence type="ECO:0000259" key="2">
    <source>
        <dbReference type="Pfam" id="PF02120"/>
    </source>
</evidence>
<evidence type="ECO:0000313" key="4">
    <source>
        <dbReference type="Proteomes" id="UP000676428"/>
    </source>
</evidence>
<proteinExistence type="predicted"/>
<dbReference type="Proteomes" id="UP000676428">
    <property type="component" value="Chromosome"/>
</dbReference>
<keyword evidence="3" id="KW-0282">Flagellum</keyword>
<feature type="compositionally biased region" description="Low complexity" evidence="1">
    <location>
        <begin position="123"/>
        <end position="135"/>
    </location>
</feature>
<dbReference type="Gene3D" id="3.30.750.140">
    <property type="match status" value="1"/>
</dbReference>
<sequence>MVMAMPVMLAGNSTADMSVSKNLVAGITADGDTAEQQGGSFVLPEITSPAPTNSDAPSEPMLLQALTFDEQQNNLPSSMAGSLLLLPQASSQTDESTANAAELAAQAQSVLPPSLTAVAPEQTTADAASITTDSAPVLDADKDQPTTDSAAEQPQNPLFDNRLGSAAMWPQHLAPIVTPQATTTATTVAATVAVPAVTLGSDSANTTPSAALQTPTLAPAVTASMANSTVPFTMQTMSSNGTEPNSNASVTDARAKSFAGLMQAMTSAAISSSGQARSVTDASVVSGGVNGVMPTTSMLNTGGNDVASASVLELRASTSAAVGQQLVNLLSDKVQLQYDSKIHNAQIRLDPPRLGSIDIRISVDGDRTIVHINASHATVKDAVLQTAEQLRASLAHKLGGEVLVQTGERHSQQGQQSPQPGWQEEIMVNHLQLTEDETQPVSMVSDWLNRKA</sequence>
<name>A0ABX8DDE8_9GAMM</name>
<reference evidence="3 4" key="1">
    <citation type="journal article" date="2012" name="Int. J. Syst. Evol. Microbiol.">
        <title>Shewanella dokdonensis sp. nov., isolated from seawater.</title>
        <authorList>
            <person name="Sung H.R."/>
            <person name="Yoon J.H."/>
            <person name="Ghim S.Y."/>
        </authorList>
    </citation>
    <scope>NUCLEOTIDE SEQUENCE [LARGE SCALE GENOMIC DNA]</scope>
    <source>
        <strain evidence="3 4">DSM 23626</strain>
    </source>
</reference>
<dbReference type="PANTHER" id="PTHR37533">
    <property type="entry name" value="FLAGELLAR HOOK-LENGTH CONTROL PROTEIN"/>
    <property type="match status" value="1"/>
</dbReference>
<feature type="region of interest" description="Disordered" evidence="1">
    <location>
        <begin position="121"/>
        <end position="161"/>
    </location>
</feature>
<keyword evidence="3" id="KW-0969">Cilium</keyword>